<dbReference type="GO" id="GO:0046854">
    <property type="term" value="P:phosphatidylinositol phosphate biosynthetic process"/>
    <property type="evidence" value="ECO:0007669"/>
    <property type="project" value="TreeGrafter"/>
</dbReference>
<evidence type="ECO:0000256" key="5">
    <source>
        <dbReference type="ARBA" id="ARBA00023136"/>
    </source>
</evidence>
<dbReference type="Pfam" id="PF09790">
    <property type="entry name" value="Hyccin"/>
    <property type="match status" value="1"/>
</dbReference>
<keyword evidence="5 7" id="KW-0472">Membrane</keyword>
<feature type="transmembrane region" description="Helical" evidence="7">
    <location>
        <begin position="76"/>
        <end position="97"/>
    </location>
</feature>
<comment type="similarity">
    <text evidence="6">Belongs to the Hyccin family.</text>
</comment>
<proteinExistence type="inferred from homology"/>
<keyword evidence="4" id="KW-0963">Cytoplasm</keyword>
<organism evidence="8 9">
    <name type="scientific">Cercopithifilaria johnstoni</name>
    <dbReference type="NCBI Taxonomy" id="2874296"/>
    <lineage>
        <taxon>Eukaryota</taxon>
        <taxon>Metazoa</taxon>
        <taxon>Ecdysozoa</taxon>
        <taxon>Nematoda</taxon>
        <taxon>Chromadorea</taxon>
        <taxon>Rhabditida</taxon>
        <taxon>Spirurina</taxon>
        <taxon>Spiruromorpha</taxon>
        <taxon>Filarioidea</taxon>
        <taxon>Onchocercidae</taxon>
        <taxon>Cercopithifilaria</taxon>
    </lineage>
</organism>
<dbReference type="EMBL" id="CAKAEH010000422">
    <property type="protein sequence ID" value="CAG9530926.1"/>
    <property type="molecule type" value="Genomic_DNA"/>
</dbReference>
<dbReference type="OrthoDB" id="18937at2759"/>
<name>A0A8J2LXU7_9BILA</name>
<dbReference type="AlphaFoldDB" id="A0A8J2LXU7"/>
<comment type="caution">
    <text evidence="8">The sequence shown here is derived from an EMBL/GenBank/DDBJ whole genome shotgun (WGS) entry which is preliminary data.</text>
</comment>
<evidence type="ECO:0000256" key="4">
    <source>
        <dbReference type="ARBA" id="ARBA00022490"/>
    </source>
</evidence>
<dbReference type="GO" id="GO:0072659">
    <property type="term" value="P:protein localization to plasma membrane"/>
    <property type="evidence" value="ECO:0007669"/>
    <property type="project" value="TreeGrafter"/>
</dbReference>
<dbReference type="GO" id="GO:0005829">
    <property type="term" value="C:cytosol"/>
    <property type="evidence" value="ECO:0007669"/>
    <property type="project" value="UniProtKB-SubCell"/>
</dbReference>
<evidence type="ECO:0000256" key="7">
    <source>
        <dbReference type="SAM" id="Phobius"/>
    </source>
</evidence>
<evidence type="ECO:0008006" key="10">
    <source>
        <dbReference type="Google" id="ProtNLM"/>
    </source>
</evidence>
<evidence type="ECO:0000313" key="8">
    <source>
        <dbReference type="EMBL" id="CAG9530926.1"/>
    </source>
</evidence>
<keyword evidence="7" id="KW-0812">Transmembrane</keyword>
<gene>
    <name evidence="8" type="ORF">CJOHNSTONI_LOCUS1367</name>
</gene>
<keyword evidence="7" id="KW-1133">Transmembrane helix</keyword>
<evidence type="ECO:0000256" key="3">
    <source>
        <dbReference type="ARBA" id="ARBA00022475"/>
    </source>
</evidence>
<dbReference type="PANTHER" id="PTHR31220:SF1">
    <property type="entry name" value="GH21176P"/>
    <property type="match status" value="1"/>
</dbReference>
<protein>
    <recommendedName>
        <fullName evidence="10">Hyccin</fullName>
    </recommendedName>
</protein>
<reference evidence="8" key="1">
    <citation type="submission" date="2021-09" db="EMBL/GenBank/DDBJ databases">
        <authorList>
            <consortium name="Pathogen Informatics"/>
        </authorList>
    </citation>
    <scope>NUCLEOTIDE SEQUENCE</scope>
</reference>
<keyword evidence="3" id="KW-1003">Cell membrane</keyword>
<dbReference type="InterPro" id="IPR018619">
    <property type="entry name" value="Hyccin"/>
</dbReference>
<comment type="subcellular location">
    <subcellularLocation>
        <location evidence="1">Cell membrane</location>
    </subcellularLocation>
    <subcellularLocation>
        <location evidence="2">Cytoplasm</location>
        <location evidence="2">Cytosol</location>
    </subcellularLocation>
</comment>
<evidence type="ECO:0000256" key="2">
    <source>
        <dbReference type="ARBA" id="ARBA00004514"/>
    </source>
</evidence>
<keyword evidence="9" id="KW-1185">Reference proteome</keyword>
<evidence type="ECO:0000256" key="1">
    <source>
        <dbReference type="ARBA" id="ARBA00004236"/>
    </source>
</evidence>
<evidence type="ECO:0000256" key="6">
    <source>
        <dbReference type="ARBA" id="ARBA00034482"/>
    </source>
</evidence>
<accession>A0A8J2LXU7</accession>
<dbReference type="PANTHER" id="PTHR31220">
    <property type="entry name" value="HYCCIN RELATED"/>
    <property type="match status" value="1"/>
</dbReference>
<dbReference type="Proteomes" id="UP000746747">
    <property type="component" value="Unassembled WGS sequence"/>
</dbReference>
<dbReference type="GO" id="GO:0005886">
    <property type="term" value="C:plasma membrane"/>
    <property type="evidence" value="ECO:0007669"/>
    <property type="project" value="UniProtKB-SubCell"/>
</dbReference>
<evidence type="ECO:0000313" key="9">
    <source>
        <dbReference type="Proteomes" id="UP000746747"/>
    </source>
</evidence>
<sequence length="538" mass="60848">MNSDQLQDWLTDLNERWKNDTEKRALKDVEHERTLLTHETYRTHYLISYLSCNYTDLDLVQPVVAQLLACYYRGGILRYFVLQCIPSLIHIYLLALAKRQRKSVSMFETFFLAIYNEEILAGGTLSGSMAKKIEEVRIPSTRFPSVYHDPKKLNLTSDIALKSGTSAFVQKTVRIGPYKSVDNIIPQNRQTVLTRLLKSMNGCLCRLSCDVVCQSVCLSTIALCQSGFSFRETALGSRVFGSNFCSKEFDDFSKKPRLRVSSQYLLESLNGLYFALFNGTPELAVQAIDAVHQRALYEFYADVILVTNSALQVTNSISETLLESNFHKNAELLTAHWMRSGKLDSHKGNEVVTNASLRLKKMPEDISPVVDDDMKGFNFSDSVENFKKRIAVKVEQRKLKYQFGHHRRRSENGDKNADDIELGPINEEPVSSATQNPLIFDATDKATHQNSPRHHSISYDLANSDNSVLVSFRQDQVHNGTSPKSRNELIDFSIPRDSDLSEAVKPTSKEGSIHDLAKWHGNIQHIDSITDAFEGTSL</sequence>